<dbReference type="STRING" id="75913.A0A0K0FYT4"/>
<dbReference type="PANTHER" id="PTHR23208:SF36">
    <property type="entry name" value="LYSOZYME-RELATED"/>
    <property type="match status" value="1"/>
</dbReference>
<keyword evidence="3" id="KW-1185">Reference proteome</keyword>
<dbReference type="GO" id="GO:0007165">
    <property type="term" value="P:signal transduction"/>
    <property type="evidence" value="ECO:0007669"/>
    <property type="project" value="TreeGrafter"/>
</dbReference>
<reference evidence="4" key="2">
    <citation type="submission" date="2015-08" db="UniProtKB">
        <authorList>
            <consortium name="WormBaseParasite"/>
        </authorList>
    </citation>
    <scope>IDENTIFICATION</scope>
</reference>
<dbReference type="Gene3D" id="3.20.20.80">
    <property type="entry name" value="Glycosidases"/>
    <property type="match status" value="1"/>
</dbReference>
<dbReference type="GO" id="GO:0009253">
    <property type="term" value="P:peptidoglycan catabolic process"/>
    <property type="evidence" value="ECO:0007669"/>
    <property type="project" value="InterPro"/>
</dbReference>
<dbReference type="InterPro" id="IPR017853">
    <property type="entry name" value="GH"/>
</dbReference>
<proteinExistence type="inferred from homology"/>
<evidence type="ECO:0000256" key="1">
    <source>
        <dbReference type="ARBA" id="ARBA00010646"/>
    </source>
</evidence>
<sequence length="129" mass="14500">MEAHDSEGIQNIKNAHEAGYKHVDGYLFPCTTSKCSSAKTQIKEAHQALSASGAEIGKVFKNKFLGTLWVNIERYEWPSDKSYNRQFILDLVSEAEVLGYTVGIYSSYYEWDTIAGAEWSGGLNKLPLW</sequence>
<organism evidence="3 4">
    <name type="scientific">Strongyloides venezuelensis</name>
    <name type="common">Threadworm</name>
    <dbReference type="NCBI Taxonomy" id="75913"/>
    <lineage>
        <taxon>Eukaryota</taxon>
        <taxon>Metazoa</taxon>
        <taxon>Ecdysozoa</taxon>
        <taxon>Nematoda</taxon>
        <taxon>Chromadorea</taxon>
        <taxon>Rhabditida</taxon>
        <taxon>Tylenchina</taxon>
        <taxon>Panagrolaimomorpha</taxon>
        <taxon>Strongyloidoidea</taxon>
        <taxon>Strongyloididae</taxon>
        <taxon>Strongyloides</taxon>
    </lineage>
</organism>
<dbReference type="Proteomes" id="UP000035680">
    <property type="component" value="Unassembled WGS sequence"/>
</dbReference>
<keyword evidence="2" id="KW-0732">Signal</keyword>
<dbReference type="SUPFAM" id="SSF51445">
    <property type="entry name" value="(Trans)glycosidases"/>
    <property type="match status" value="1"/>
</dbReference>
<comment type="similarity">
    <text evidence="1">Belongs to the glycosyl hydrolase 25 family.</text>
</comment>
<dbReference type="GO" id="GO:0016998">
    <property type="term" value="P:cell wall macromolecule catabolic process"/>
    <property type="evidence" value="ECO:0007669"/>
    <property type="project" value="InterPro"/>
</dbReference>
<evidence type="ECO:0000313" key="4">
    <source>
        <dbReference type="WBParaSite" id="SVE_1761100.1"/>
    </source>
</evidence>
<dbReference type="InterPro" id="IPR051595">
    <property type="entry name" value="GH25_Enzymes"/>
</dbReference>
<dbReference type="InterPro" id="IPR002053">
    <property type="entry name" value="Glyco_hydro_25"/>
</dbReference>
<evidence type="ECO:0000313" key="3">
    <source>
        <dbReference type="Proteomes" id="UP000035680"/>
    </source>
</evidence>
<dbReference type="GO" id="GO:0003796">
    <property type="term" value="F:lysozyme activity"/>
    <property type="evidence" value="ECO:0007669"/>
    <property type="project" value="InterPro"/>
</dbReference>
<evidence type="ECO:0000256" key="2">
    <source>
        <dbReference type="ARBA" id="ARBA00022729"/>
    </source>
</evidence>
<name>A0A0K0FYT4_STRVS</name>
<dbReference type="GO" id="GO:0045087">
    <property type="term" value="P:innate immune response"/>
    <property type="evidence" value="ECO:0007669"/>
    <property type="project" value="TreeGrafter"/>
</dbReference>
<dbReference type="AlphaFoldDB" id="A0A0K0FYT4"/>
<accession>A0A0K0FYT4</accession>
<reference evidence="3" key="1">
    <citation type="submission" date="2014-07" db="EMBL/GenBank/DDBJ databases">
        <authorList>
            <person name="Martin A.A"/>
            <person name="De Silva N."/>
        </authorList>
    </citation>
    <scope>NUCLEOTIDE SEQUENCE</scope>
</reference>
<protein>
    <submittedName>
        <fullName evidence="4">Lysozyme</fullName>
    </submittedName>
</protein>
<dbReference type="WBParaSite" id="SVE_1761100.1">
    <property type="protein sequence ID" value="SVE_1761100.1"/>
    <property type="gene ID" value="SVE_1761100"/>
</dbReference>
<dbReference type="PANTHER" id="PTHR23208">
    <property type="entry name" value="LYSOZYME PROTEIN"/>
    <property type="match status" value="1"/>
</dbReference>
<dbReference type="PROSITE" id="PS51904">
    <property type="entry name" value="GLYCOSYL_HYDROL_F25_2"/>
    <property type="match status" value="1"/>
</dbReference>